<dbReference type="Proteomes" id="UP000076420">
    <property type="component" value="Unassembled WGS sequence"/>
</dbReference>
<keyword evidence="2 4" id="KW-0238">DNA-binding</keyword>
<reference evidence="6" key="1">
    <citation type="submission" date="2020-05" db="UniProtKB">
        <authorList>
            <consortium name="EnsemblMetazoa"/>
        </authorList>
    </citation>
    <scope>IDENTIFICATION</scope>
    <source>
        <strain evidence="6">BB02</strain>
    </source>
</reference>
<evidence type="ECO:0000256" key="3">
    <source>
        <dbReference type="ARBA" id="ARBA00023242"/>
    </source>
</evidence>
<protein>
    <recommendedName>
        <fullName evidence="5">HMG box domain-containing protein</fullName>
    </recommendedName>
</protein>
<accession>A0A2C9JHW9</accession>
<name>A0A2C9JHW9_BIOGL</name>
<dbReference type="InterPro" id="IPR050140">
    <property type="entry name" value="SRY-related_HMG-box_TF-like"/>
</dbReference>
<evidence type="ECO:0000313" key="6">
    <source>
        <dbReference type="EnsemblMetazoa" id="BGLB002734-PB"/>
    </source>
</evidence>
<sequence>MINKQIKDNRILAMQTLTADISNSFNKAQNCCPLLNMDQFSQYGAEWHREHVDGISDDDSHIQMLRQNCLGSRDSTRSRIRRPMNAFMVWAKVERKRLAGENPDIHNAELSKILGKRWKSLRPDQKQPFVEEAERIRVQHTQDYPDYKYRPRRRKHKKRCVARADDCLTNCSPENILPTDLSSPELTRSPPSTLYNLSSHHGDTEEVNSFTSPFSAIASVLNGSNYEISMSGSKIPFMSMTNNETGSQNQDASYSNLLRKISAEVKDVAFSSSAMPNQTTRLFTSTDYPTALSNKLPWQQFPSNELCTAFMNDDDNSFSQLSTKSYVDNLNHDPSSVEQLDKTNNSVENLDRGELLTTAEIYELDQFLEKTLNDPRFSSQQEIQANHCVYNEGTRLRSLDTKKDIEGMKAEGSATIVDEIPNTARVLEYSLSLLDKYPGGVEAEESIAPSHKEINSESLSPSYQESNFRLNGSLYNYLEGGRSSNILESVTADCYHLDSHRFRASHISPSDGSANIDYSLYTYMISHDKPTENTEETFLTDRKVSSIQCPDQRLYIPHRPNSSLSFGDWDMRSADPLGMRSYEITKHLDVSDTNGLADESFAPREMTWASHSSAYPPETALNAFSCLTAWRGDQPTENNFLHPMCTDWNFPASVPSDLYSHDNKYLSRMYNSNSHSGEGQRSRENRTCSSVIDSELAYTRYNHPLTLKGIDTSPNLTSAML</sequence>
<dbReference type="PROSITE" id="PS50118">
    <property type="entry name" value="HMG_BOX_2"/>
    <property type="match status" value="1"/>
</dbReference>
<evidence type="ECO:0000256" key="2">
    <source>
        <dbReference type="ARBA" id="ARBA00023125"/>
    </source>
</evidence>
<evidence type="ECO:0000259" key="5">
    <source>
        <dbReference type="PROSITE" id="PS50118"/>
    </source>
</evidence>
<dbReference type="GO" id="GO:0005634">
    <property type="term" value="C:nucleus"/>
    <property type="evidence" value="ECO:0007669"/>
    <property type="project" value="UniProtKB-SubCell"/>
</dbReference>
<dbReference type="OrthoDB" id="6084121at2759"/>
<evidence type="ECO:0000313" key="7">
    <source>
        <dbReference type="Proteomes" id="UP000076420"/>
    </source>
</evidence>
<dbReference type="AlphaFoldDB" id="A0A2C9JHW9"/>
<dbReference type="CDD" id="cd22032">
    <property type="entry name" value="HMG-box_SoxF"/>
    <property type="match status" value="1"/>
</dbReference>
<dbReference type="PANTHER" id="PTHR10270">
    <property type="entry name" value="SOX TRANSCRIPTION FACTOR"/>
    <property type="match status" value="1"/>
</dbReference>
<dbReference type="InterPro" id="IPR009071">
    <property type="entry name" value="HMG_box_dom"/>
</dbReference>
<dbReference type="SMART" id="SM00398">
    <property type="entry name" value="HMG"/>
    <property type="match status" value="1"/>
</dbReference>
<comment type="subcellular location">
    <subcellularLocation>
        <location evidence="1">Nucleus</location>
    </subcellularLocation>
</comment>
<dbReference type="PANTHER" id="PTHR10270:SF317">
    <property type="entry name" value="TRANSCRIPTION FACTOR SOX-15-RELATED"/>
    <property type="match status" value="1"/>
</dbReference>
<dbReference type="Pfam" id="PF00505">
    <property type="entry name" value="HMG_box"/>
    <property type="match status" value="1"/>
</dbReference>
<organism evidence="6 7">
    <name type="scientific">Biomphalaria glabrata</name>
    <name type="common">Bloodfluke planorb</name>
    <name type="synonym">Freshwater snail</name>
    <dbReference type="NCBI Taxonomy" id="6526"/>
    <lineage>
        <taxon>Eukaryota</taxon>
        <taxon>Metazoa</taxon>
        <taxon>Spiralia</taxon>
        <taxon>Lophotrochozoa</taxon>
        <taxon>Mollusca</taxon>
        <taxon>Gastropoda</taxon>
        <taxon>Heterobranchia</taxon>
        <taxon>Euthyneura</taxon>
        <taxon>Panpulmonata</taxon>
        <taxon>Hygrophila</taxon>
        <taxon>Lymnaeoidea</taxon>
        <taxon>Planorbidae</taxon>
        <taxon>Biomphalaria</taxon>
    </lineage>
</organism>
<gene>
    <name evidence="6" type="primary">106061108</name>
</gene>
<dbReference type="GO" id="GO:0030154">
    <property type="term" value="P:cell differentiation"/>
    <property type="evidence" value="ECO:0007669"/>
    <property type="project" value="TreeGrafter"/>
</dbReference>
<feature type="DNA-binding region" description="HMG box" evidence="4">
    <location>
        <begin position="80"/>
        <end position="148"/>
    </location>
</feature>
<dbReference type="GO" id="GO:0000978">
    <property type="term" value="F:RNA polymerase II cis-regulatory region sequence-specific DNA binding"/>
    <property type="evidence" value="ECO:0007669"/>
    <property type="project" value="TreeGrafter"/>
</dbReference>
<dbReference type="VEuPathDB" id="VectorBase:BGLAX_043842"/>
<dbReference type="InterPro" id="IPR036910">
    <property type="entry name" value="HMG_box_dom_sf"/>
</dbReference>
<evidence type="ECO:0000256" key="1">
    <source>
        <dbReference type="ARBA" id="ARBA00004123"/>
    </source>
</evidence>
<dbReference type="KEGG" id="bgt:106061108"/>
<dbReference type="GO" id="GO:0001228">
    <property type="term" value="F:DNA-binding transcription activator activity, RNA polymerase II-specific"/>
    <property type="evidence" value="ECO:0007669"/>
    <property type="project" value="TreeGrafter"/>
</dbReference>
<keyword evidence="3 4" id="KW-0539">Nucleus</keyword>
<dbReference type="Gene3D" id="1.10.30.10">
    <property type="entry name" value="High mobility group box domain"/>
    <property type="match status" value="1"/>
</dbReference>
<dbReference type="RefSeq" id="XP_013074628.2">
    <property type="nucleotide sequence ID" value="XM_013219174.2"/>
</dbReference>
<dbReference type="FunFam" id="1.10.30.10:FF:000002">
    <property type="entry name" value="transcription factor Sox-2"/>
    <property type="match status" value="1"/>
</dbReference>
<dbReference type="EnsemblMetazoa" id="BGLB002734-RB">
    <property type="protein sequence ID" value="BGLB002734-PB"/>
    <property type="gene ID" value="BGLB002734"/>
</dbReference>
<dbReference type="STRING" id="6526.A0A2C9JHW9"/>
<proteinExistence type="predicted"/>
<dbReference type="VEuPathDB" id="VectorBase:BGLB002734"/>
<feature type="domain" description="HMG box" evidence="5">
    <location>
        <begin position="80"/>
        <end position="148"/>
    </location>
</feature>
<dbReference type="SUPFAM" id="SSF47095">
    <property type="entry name" value="HMG-box"/>
    <property type="match status" value="1"/>
</dbReference>
<evidence type="ECO:0000256" key="4">
    <source>
        <dbReference type="PROSITE-ProRule" id="PRU00267"/>
    </source>
</evidence>